<reference evidence="3 4" key="1">
    <citation type="submission" date="2019-09" db="EMBL/GenBank/DDBJ databases">
        <title>Genome sequence of Rhodovastum atsumiense, a diverse member of the Acetobacteraceae family of non-sulfur purple photosynthetic bacteria.</title>
        <authorList>
            <person name="Meyer T."/>
            <person name="Kyndt J."/>
        </authorList>
    </citation>
    <scope>NUCLEOTIDE SEQUENCE [LARGE SCALE GENOMIC DNA]</scope>
    <source>
        <strain evidence="3 4">DSM 21279</strain>
    </source>
</reference>
<proteinExistence type="predicted"/>
<gene>
    <name evidence="3" type="ORF">F1189_26870</name>
</gene>
<name>A0A5M6IKU3_9PROT</name>
<protein>
    <submittedName>
        <fullName evidence="3">DUF3857 domain-containing protein</fullName>
    </submittedName>
</protein>
<evidence type="ECO:0000313" key="3">
    <source>
        <dbReference type="EMBL" id="KAA5608886.1"/>
    </source>
</evidence>
<dbReference type="InterPro" id="IPR038765">
    <property type="entry name" value="Papain-like_cys_pep_sf"/>
</dbReference>
<dbReference type="InterPro" id="IPR002931">
    <property type="entry name" value="Transglutaminase-like"/>
</dbReference>
<feature type="chain" id="PRO_5024428320" evidence="1">
    <location>
        <begin position="23"/>
        <end position="622"/>
    </location>
</feature>
<dbReference type="InterPro" id="IPR024618">
    <property type="entry name" value="DUF3857"/>
</dbReference>
<dbReference type="Pfam" id="PF01841">
    <property type="entry name" value="Transglut_core"/>
    <property type="match status" value="1"/>
</dbReference>
<dbReference type="AlphaFoldDB" id="A0A5M6IKU3"/>
<keyword evidence="4" id="KW-1185">Reference proteome</keyword>
<dbReference type="OrthoDB" id="98874at2"/>
<dbReference type="Proteomes" id="UP000325255">
    <property type="component" value="Unassembled WGS sequence"/>
</dbReference>
<dbReference type="Pfam" id="PF12969">
    <property type="entry name" value="DUF3857"/>
    <property type="match status" value="1"/>
</dbReference>
<feature type="signal peptide" evidence="1">
    <location>
        <begin position="1"/>
        <end position="22"/>
    </location>
</feature>
<comment type="caution">
    <text evidence="3">The sequence shown here is derived from an EMBL/GenBank/DDBJ whole genome shotgun (WGS) entry which is preliminary data.</text>
</comment>
<feature type="domain" description="Transglutaminase-like" evidence="2">
    <location>
        <begin position="301"/>
        <end position="366"/>
    </location>
</feature>
<keyword evidence="1" id="KW-0732">Signal</keyword>
<organism evidence="3 4">
    <name type="scientific">Rhodovastum atsumiense</name>
    <dbReference type="NCBI Taxonomy" id="504468"/>
    <lineage>
        <taxon>Bacteria</taxon>
        <taxon>Pseudomonadati</taxon>
        <taxon>Pseudomonadota</taxon>
        <taxon>Alphaproteobacteria</taxon>
        <taxon>Acetobacterales</taxon>
        <taxon>Acetobacteraceae</taxon>
        <taxon>Rhodovastum</taxon>
    </lineage>
</organism>
<dbReference type="RefSeq" id="WP_150044710.1">
    <property type="nucleotide sequence ID" value="NZ_OW485601.1"/>
</dbReference>
<accession>A0A5M6IKU3</accession>
<dbReference type="PANTHER" id="PTHR33490:SF3">
    <property type="entry name" value="CONSERVED INTEGRAL MEMBRANE PROTEIN"/>
    <property type="match status" value="1"/>
</dbReference>
<dbReference type="Gene3D" id="2.60.40.3140">
    <property type="match status" value="1"/>
</dbReference>
<evidence type="ECO:0000256" key="1">
    <source>
        <dbReference type="SAM" id="SignalP"/>
    </source>
</evidence>
<evidence type="ECO:0000259" key="2">
    <source>
        <dbReference type="SMART" id="SM00460"/>
    </source>
</evidence>
<dbReference type="EMBL" id="VWPK01000065">
    <property type="protein sequence ID" value="KAA5608886.1"/>
    <property type="molecule type" value="Genomic_DNA"/>
</dbReference>
<dbReference type="SMART" id="SM00460">
    <property type="entry name" value="TGc"/>
    <property type="match status" value="1"/>
</dbReference>
<dbReference type="Gene3D" id="3.10.620.30">
    <property type="match status" value="1"/>
</dbReference>
<sequence length="622" mass="67846">MSVWVRLGIVASAATFSGLALAAEPPLRTRAFLWDIEVHEDGTAVGTQHLEFAVANDAIARRQAQQARQFSEAIEQVELVEGYTQKPDGRRIPVEPRAVRTQLAPGTPNLPLYTDRKQIVAVLPDAAGGDLLVTTWRWTLTHPVVPGEFSFGWAFPRTTPWDSVEVRITTPAGKPLRTEAHGPVLEESTATDGRHVYHWHYRAPDALAEDPAALAPFDRAPRLFASTFADWPAFSRDYAAVVAPQAAVTPRLRTLAEEVTAGTTDRREQARLLYDWVSRHVRWVAIWLGNDGWVPHTAESVLDRGYGDCKDQATLLVALLRARGIAAEPVLINLAPTYTLSEPPVFRFDHTITYLPDWDLYADTTAGGAPFGTLPLREYGKPVLRVTAAGAAPGRIAPLPPEVATEHLSTRATLAADGTVSGTSTTQASGPYVTALRIVGRAIVAQEPRAAAARQLRTLHQDGEGEFTAVAAEGTEPQASSEGRFALVPHPGWVEGDSFMMPTGLRLLQRTGDGPIGPLERHDLPALEPTPCHAGRQEEELTLMLPSGTRPARLPRDVAVDGSFFRYESHWSFTEGAVRVRRSLVSTTDQALCEGARRAEAARALPAIRRDIDARISLEKID</sequence>
<dbReference type="SUPFAM" id="SSF54001">
    <property type="entry name" value="Cysteine proteinases"/>
    <property type="match status" value="1"/>
</dbReference>
<evidence type="ECO:0000313" key="4">
    <source>
        <dbReference type="Proteomes" id="UP000325255"/>
    </source>
</evidence>
<dbReference type="PANTHER" id="PTHR33490">
    <property type="entry name" value="BLR5614 PROTEIN-RELATED"/>
    <property type="match status" value="1"/>
</dbReference>